<dbReference type="GO" id="GO:0004113">
    <property type="term" value="F:2',3'-cyclic-nucleotide 3'-phosphodiesterase activity"/>
    <property type="evidence" value="ECO:0007669"/>
    <property type="project" value="TreeGrafter"/>
</dbReference>
<dbReference type="AlphaFoldDB" id="A0A8T1U2S4"/>
<reference evidence="2" key="1">
    <citation type="submission" date="2021-01" db="EMBL/GenBank/DDBJ databases">
        <title>Phytophthora aleatoria, a newly-described species from Pinus radiata is distinct from Phytophthora cactorum isolates based on comparative genomics.</title>
        <authorList>
            <person name="Mcdougal R."/>
            <person name="Panda P."/>
            <person name="Williams N."/>
            <person name="Studholme D.J."/>
        </authorList>
    </citation>
    <scope>NUCLEOTIDE SEQUENCE</scope>
    <source>
        <strain evidence="2">NZFS 3830</strain>
    </source>
</reference>
<evidence type="ECO:0000259" key="1">
    <source>
        <dbReference type="Pfam" id="PF13324"/>
    </source>
</evidence>
<dbReference type="InterPro" id="IPR049317">
    <property type="entry name" value="GCIP-like_N"/>
</dbReference>
<name>A0A8T1U2S4_9STRA</name>
<gene>
    <name evidence="2" type="ORF">JG687_00012144</name>
</gene>
<dbReference type="Proteomes" id="UP000688947">
    <property type="component" value="Unassembled WGS sequence"/>
</dbReference>
<dbReference type="InterPro" id="IPR012386">
    <property type="entry name" value="Cyclic-nucl_3Pdiesterase"/>
</dbReference>
<sequence>MASFLTAFDAQLAKYLEQLEQLKEKNQGKRLFQPSFWLQQTDFDVAREVFVAATGTIGHTVTKFSLVYSKTPSKEEASSICEALGKPCEQLLAATNVALFCGAGPSLATEIINDAIRLIKSVHDLAKAIEKGDLARVPQLTGRVWEYSTSRVSKSNCVASKRSMLQCITMLNSTVDELKEFLAEQEEGESPGAALVEVEQDDEFGFDSSLTKEERTLFQSGLKLLSMCAAIMKRGVLTIKKLTITNDQDAFLKWTAKLDVSYTAAQDAIVDFGAALYPPIGIDELDEAVNELNSSATVILACLKEMPELASTEEDALGVGEAAFAKQLATCRNMADSTDLVAGFSIWAVPGKPSAQELEDVIKTYAERLQTPPFLPHMTVLSGVKALSAEEVTVKLSELADSMHVLDVEIQTLTFKDELYFQCVFGLLKLTSELRQAHGRAKEVYAVERKEEFMPHVSFIYGDLASEARAELAKELQPQLDGRLQKMDKLQLWRTLGPVESWELVAELPLRPNP</sequence>
<dbReference type="PANTHER" id="PTHR28141">
    <property type="entry name" value="2',3'-CYCLIC-NUCLEOTIDE 3'-PHOSPHODIESTERASE"/>
    <property type="match status" value="1"/>
</dbReference>
<protein>
    <recommendedName>
        <fullName evidence="1">Cyclin-D1-binding protein 1-like N-terminal domain-containing protein</fullName>
    </recommendedName>
</protein>
<proteinExistence type="predicted"/>
<dbReference type="PANTHER" id="PTHR28141:SF1">
    <property type="entry name" value="2',3'-CYCLIC-NUCLEOTIDE 3'-PHOSPHODIESTERASE"/>
    <property type="match status" value="1"/>
</dbReference>
<organism evidence="2 3">
    <name type="scientific">Phytophthora cactorum</name>
    <dbReference type="NCBI Taxonomy" id="29920"/>
    <lineage>
        <taxon>Eukaryota</taxon>
        <taxon>Sar</taxon>
        <taxon>Stramenopiles</taxon>
        <taxon>Oomycota</taxon>
        <taxon>Peronosporomycetes</taxon>
        <taxon>Peronosporales</taxon>
        <taxon>Peronosporaceae</taxon>
        <taxon>Phytophthora</taxon>
    </lineage>
</organism>
<evidence type="ECO:0000313" key="3">
    <source>
        <dbReference type="Proteomes" id="UP000688947"/>
    </source>
</evidence>
<dbReference type="EMBL" id="JAENGZ010000791">
    <property type="protein sequence ID" value="KAG6953875.1"/>
    <property type="molecule type" value="Genomic_DNA"/>
</dbReference>
<dbReference type="Pfam" id="PF07823">
    <property type="entry name" value="CPDase"/>
    <property type="match status" value="1"/>
</dbReference>
<dbReference type="OrthoDB" id="514292at2759"/>
<accession>A0A8T1U2S4</accession>
<dbReference type="Pfam" id="PF13324">
    <property type="entry name" value="GCIP_N"/>
    <property type="match status" value="1"/>
</dbReference>
<comment type="caution">
    <text evidence="2">The sequence shown here is derived from an EMBL/GenBank/DDBJ whole genome shotgun (WGS) entry which is preliminary data.</text>
</comment>
<dbReference type="VEuPathDB" id="FungiDB:PC110_g822"/>
<evidence type="ECO:0000313" key="2">
    <source>
        <dbReference type="EMBL" id="KAG6953875.1"/>
    </source>
</evidence>
<dbReference type="GO" id="GO:0009187">
    <property type="term" value="P:cyclic nucleotide metabolic process"/>
    <property type="evidence" value="ECO:0007669"/>
    <property type="project" value="TreeGrafter"/>
</dbReference>
<feature type="domain" description="Cyclin-D1-binding protein 1-like N-terminal" evidence="1">
    <location>
        <begin position="55"/>
        <end position="183"/>
    </location>
</feature>